<keyword evidence="4" id="KW-1003">Cell membrane</keyword>
<evidence type="ECO:0000313" key="11">
    <source>
        <dbReference type="EMBL" id="VVC75077.1"/>
    </source>
</evidence>
<evidence type="ECO:0000313" key="12">
    <source>
        <dbReference type="Proteomes" id="UP000324194"/>
    </source>
</evidence>
<evidence type="ECO:0000256" key="10">
    <source>
        <dbReference type="SAM" id="Phobius"/>
    </source>
</evidence>
<dbReference type="EMBL" id="LR699119">
    <property type="protein sequence ID" value="VVC75077.1"/>
    <property type="molecule type" value="Genomic_DNA"/>
</dbReference>
<dbReference type="InterPro" id="IPR023229">
    <property type="entry name" value="T2SS_M_periplasmic_sf"/>
</dbReference>
<name>A0A5E4PF73_9COXI</name>
<dbReference type="GO" id="GO:0015628">
    <property type="term" value="P:protein secretion by the type II secretion system"/>
    <property type="evidence" value="ECO:0007669"/>
    <property type="project" value="InterPro"/>
</dbReference>
<feature type="transmembrane region" description="Helical" evidence="10">
    <location>
        <begin position="21"/>
        <end position="40"/>
    </location>
</feature>
<evidence type="ECO:0000256" key="5">
    <source>
        <dbReference type="ARBA" id="ARBA00022519"/>
    </source>
</evidence>
<dbReference type="Proteomes" id="UP000324194">
    <property type="component" value="Chromosome 1"/>
</dbReference>
<evidence type="ECO:0000256" key="6">
    <source>
        <dbReference type="ARBA" id="ARBA00022692"/>
    </source>
</evidence>
<keyword evidence="12" id="KW-1185">Reference proteome</keyword>
<keyword evidence="5" id="KW-0997">Cell inner membrane</keyword>
<reference evidence="11 12" key="1">
    <citation type="submission" date="2019-08" db="EMBL/GenBank/DDBJ databases">
        <authorList>
            <person name="Guy L."/>
        </authorList>
    </citation>
    <scope>NUCLEOTIDE SEQUENCE [LARGE SCALE GENOMIC DNA]</scope>
    <source>
        <strain evidence="11 12">SGT-108</strain>
    </source>
</reference>
<keyword evidence="7" id="KW-0653">Protein transport</keyword>
<accession>A0A5E4PF73</accession>
<keyword evidence="8 10" id="KW-1133">Transmembrane helix</keyword>
<dbReference type="GO" id="GO:0015627">
    <property type="term" value="C:type II protein secretion system complex"/>
    <property type="evidence" value="ECO:0007669"/>
    <property type="project" value="InterPro"/>
</dbReference>
<keyword evidence="6 10" id="KW-0812">Transmembrane</keyword>
<dbReference type="KEGG" id="asip:AQUSIP_03530"/>
<dbReference type="AlphaFoldDB" id="A0A5E4PF73"/>
<keyword evidence="9 10" id="KW-0472">Membrane</keyword>
<gene>
    <name evidence="11" type="primary">epsM</name>
    <name evidence="11" type="ORF">AQUSIP_03530</name>
</gene>
<comment type="similarity">
    <text evidence="2">Belongs to the GSP M family.</text>
</comment>
<proteinExistence type="inferred from homology"/>
<organism evidence="11 12">
    <name type="scientific">Aquicella siphonis</name>
    <dbReference type="NCBI Taxonomy" id="254247"/>
    <lineage>
        <taxon>Bacteria</taxon>
        <taxon>Pseudomonadati</taxon>
        <taxon>Pseudomonadota</taxon>
        <taxon>Gammaproteobacteria</taxon>
        <taxon>Legionellales</taxon>
        <taxon>Coxiellaceae</taxon>
        <taxon>Aquicella</taxon>
    </lineage>
</organism>
<dbReference type="GO" id="GO:0005886">
    <property type="term" value="C:plasma membrane"/>
    <property type="evidence" value="ECO:0007669"/>
    <property type="project" value="UniProtKB-SubCell"/>
</dbReference>
<evidence type="ECO:0000256" key="3">
    <source>
        <dbReference type="ARBA" id="ARBA00022448"/>
    </source>
</evidence>
<dbReference type="Pfam" id="PF04612">
    <property type="entry name" value="T2SSM"/>
    <property type="match status" value="1"/>
</dbReference>
<evidence type="ECO:0000256" key="1">
    <source>
        <dbReference type="ARBA" id="ARBA00004377"/>
    </source>
</evidence>
<dbReference type="SUPFAM" id="SSF103054">
    <property type="entry name" value="General secretion pathway protein M, EpsM"/>
    <property type="match status" value="1"/>
</dbReference>
<dbReference type="InterPro" id="IPR007690">
    <property type="entry name" value="T2SS_GspM"/>
</dbReference>
<keyword evidence="3" id="KW-0813">Transport</keyword>
<sequence length="169" mass="19272">MKEFWMKAKEWWMSLAARERQAMTAAGALLVLFIIYQWIWSPYLEYVNQLRKRIASDQETLVWMQAADQEIQKIESQSKGKAKSSSPVALLSQIQKQINQAGLDQSLSQLKQASNDSIEVHFQKVDFEKLMTLLVKILKEQSVSVTQFSVTASDETTGIVNADMIIKLS</sequence>
<comment type="subcellular location">
    <subcellularLocation>
        <location evidence="1">Cell inner membrane</location>
        <topology evidence="1">Single-pass membrane protein</topology>
    </subcellularLocation>
</comment>
<evidence type="ECO:0000256" key="4">
    <source>
        <dbReference type="ARBA" id="ARBA00022475"/>
    </source>
</evidence>
<evidence type="ECO:0000256" key="9">
    <source>
        <dbReference type="ARBA" id="ARBA00023136"/>
    </source>
</evidence>
<evidence type="ECO:0000256" key="8">
    <source>
        <dbReference type="ARBA" id="ARBA00022989"/>
    </source>
</evidence>
<protein>
    <submittedName>
        <fullName evidence="11">Type II secretion system protein M</fullName>
    </submittedName>
</protein>
<evidence type="ECO:0000256" key="2">
    <source>
        <dbReference type="ARBA" id="ARBA00010637"/>
    </source>
</evidence>
<dbReference type="Gene3D" id="3.30.1360.100">
    <property type="entry name" value="General secretion pathway protein M, EpsM"/>
    <property type="match status" value="1"/>
</dbReference>
<evidence type="ECO:0000256" key="7">
    <source>
        <dbReference type="ARBA" id="ARBA00022927"/>
    </source>
</evidence>
<dbReference type="OrthoDB" id="6120808at2"/>